<dbReference type="EMBL" id="CP014579">
    <property type="protein sequence ID" value="ANB75045.1"/>
    <property type="molecule type" value="Genomic_DNA"/>
</dbReference>
<proteinExistence type="predicted"/>
<dbReference type="RefSeq" id="WP_063498343.1">
    <property type="nucleotide sequence ID" value="NZ_CP014579.1"/>
</dbReference>
<accession>A0A160FQ95</accession>
<dbReference type="AlphaFoldDB" id="A0A160FQ95"/>
<name>A0A160FQ95_9BURK</name>
<organism evidence="1 2">
    <name type="scientific">Paraburkholderia phytofirmans OLGA172</name>
    <dbReference type="NCBI Taxonomy" id="1417228"/>
    <lineage>
        <taxon>Bacteria</taxon>
        <taxon>Pseudomonadati</taxon>
        <taxon>Pseudomonadota</taxon>
        <taxon>Betaproteobacteria</taxon>
        <taxon>Burkholderiales</taxon>
        <taxon>Burkholderiaceae</taxon>
        <taxon>Paraburkholderia</taxon>
    </lineage>
</organism>
<evidence type="ECO:0000313" key="1">
    <source>
        <dbReference type="EMBL" id="ANB75045.1"/>
    </source>
</evidence>
<reference evidence="1 2" key="1">
    <citation type="journal article" date="2016" name="Gene">
        <title>PacBio SMRT assembly of a complex multi-replicon genome reveals chlorocatechol degradative operon in a region of genome plasticity.</title>
        <authorList>
            <person name="Ricker N."/>
            <person name="Shen S.Y."/>
            <person name="Goordial J."/>
            <person name="Jin S."/>
            <person name="Fulthorpe R.R."/>
        </authorList>
    </citation>
    <scope>NUCLEOTIDE SEQUENCE [LARGE SCALE GENOMIC DNA]</scope>
    <source>
        <strain evidence="1 2">OLGA172</strain>
    </source>
</reference>
<dbReference type="KEGG" id="buz:AYM40_21705"/>
<sequence length="81" mass="9240">MNHHQLEKDIEHLEHVISHISGEDWIPLSYWRNRIALVSGAALVPAQANRVKRLDAALSALEERKKADRSRGEDDVHRLIG</sequence>
<protein>
    <submittedName>
        <fullName evidence="1">Uncharacterized protein</fullName>
    </submittedName>
</protein>
<dbReference type="OrthoDB" id="9024530at2"/>
<gene>
    <name evidence="1" type="ORF">AYM40_21705</name>
</gene>
<evidence type="ECO:0000313" key="2">
    <source>
        <dbReference type="Proteomes" id="UP000076852"/>
    </source>
</evidence>
<dbReference type="Proteomes" id="UP000076852">
    <property type="component" value="Chromosome 2"/>
</dbReference>
<keyword evidence="2" id="KW-1185">Reference proteome</keyword>